<dbReference type="Proteomes" id="UP000798808">
    <property type="component" value="Unassembled WGS sequence"/>
</dbReference>
<feature type="transmembrane region" description="Helical" evidence="1">
    <location>
        <begin position="77"/>
        <end position="101"/>
    </location>
</feature>
<evidence type="ECO:0000313" key="2">
    <source>
        <dbReference type="EMBL" id="MTI23911.1"/>
    </source>
</evidence>
<protein>
    <submittedName>
        <fullName evidence="2">Uncharacterized protein</fullName>
    </submittedName>
</protein>
<comment type="caution">
    <text evidence="2">The sequence shown here is derived from an EMBL/GenBank/DDBJ whole genome shotgun (WGS) entry which is preliminary data.</text>
</comment>
<keyword evidence="1" id="KW-1133">Transmembrane helix</keyword>
<dbReference type="EMBL" id="SMLW01000329">
    <property type="protein sequence ID" value="MTI23911.1"/>
    <property type="molecule type" value="Genomic_DNA"/>
</dbReference>
<keyword evidence="3" id="KW-1185">Reference proteome</keyword>
<feature type="transmembrane region" description="Helical" evidence="1">
    <location>
        <begin position="107"/>
        <end position="130"/>
    </location>
</feature>
<sequence length="163" mass="18259">MSKTPPAFIFKYLPVVEKLLLLLLIIGLTINYFSGGLYSLIMISLMGLSCVAFLNAYQPSKVPPPEEGKSYGFKELLAYQIMPKMIWIGTSVLLIGILFYILRLEGFLNMVFIGSIAVTIGAFLLLVLKLTGTKQMEHVMPVLYRSTPVLIIGIYIFMQSRPM</sequence>
<evidence type="ECO:0000256" key="1">
    <source>
        <dbReference type="SAM" id="Phobius"/>
    </source>
</evidence>
<reference evidence="2 3" key="1">
    <citation type="submission" date="2019-02" db="EMBL/GenBank/DDBJ databases">
        <authorList>
            <person name="Goldberg S.R."/>
            <person name="Haltli B.A."/>
            <person name="Correa H."/>
            <person name="Russell K.G."/>
        </authorList>
    </citation>
    <scope>NUCLEOTIDE SEQUENCE [LARGE SCALE GENOMIC DNA]</scope>
    <source>
        <strain evidence="2 3">JCM 16186</strain>
    </source>
</reference>
<proteinExistence type="predicted"/>
<dbReference type="RefSeq" id="WP_155169324.1">
    <property type="nucleotide sequence ID" value="NZ_BAAAFL010000015.1"/>
</dbReference>
<keyword evidence="1" id="KW-0472">Membrane</keyword>
<keyword evidence="1" id="KW-0812">Transmembrane</keyword>
<feature type="transmembrane region" description="Helical" evidence="1">
    <location>
        <begin position="142"/>
        <end position="158"/>
    </location>
</feature>
<evidence type="ECO:0000313" key="3">
    <source>
        <dbReference type="Proteomes" id="UP000798808"/>
    </source>
</evidence>
<organism evidence="2 3">
    <name type="scientific">Fulvivirga kasyanovii</name>
    <dbReference type="NCBI Taxonomy" id="396812"/>
    <lineage>
        <taxon>Bacteria</taxon>
        <taxon>Pseudomonadati</taxon>
        <taxon>Bacteroidota</taxon>
        <taxon>Cytophagia</taxon>
        <taxon>Cytophagales</taxon>
        <taxon>Fulvivirgaceae</taxon>
        <taxon>Fulvivirga</taxon>
    </lineage>
</organism>
<name>A0ABW9RJ07_9BACT</name>
<gene>
    <name evidence="2" type="ORF">E1163_03000</name>
</gene>
<accession>A0ABW9RJ07</accession>